<evidence type="ECO:0000313" key="4">
    <source>
        <dbReference type="Proteomes" id="UP000289411"/>
    </source>
</evidence>
<feature type="signal peptide" evidence="1">
    <location>
        <begin position="1"/>
        <end position="22"/>
    </location>
</feature>
<evidence type="ECO:0000259" key="2">
    <source>
        <dbReference type="Pfam" id="PF09832"/>
    </source>
</evidence>
<reference evidence="3 4" key="1">
    <citation type="submission" date="2018-09" db="EMBL/GenBank/DDBJ databases">
        <authorList>
            <person name="Grouzdev D.S."/>
            <person name="Krutkina M.S."/>
        </authorList>
    </citation>
    <scope>NUCLEOTIDE SEQUENCE [LARGE SCALE GENOMIC DNA]</scope>
    <source>
        <strain evidence="3 4">RmlP001</strain>
    </source>
</reference>
<dbReference type="AlphaFoldDB" id="A0A4Q2RI15"/>
<protein>
    <submittedName>
        <fullName evidence="3">DUF2059 domain-containing protein</fullName>
    </submittedName>
</protein>
<keyword evidence="4" id="KW-1185">Reference proteome</keyword>
<gene>
    <name evidence="3" type="ORF">D3272_06560</name>
</gene>
<organism evidence="3 4">
    <name type="scientific">Lichenibacterium ramalinae</name>
    <dbReference type="NCBI Taxonomy" id="2316527"/>
    <lineage>
        <taxon>Bacteria</taxon>
        <taxon>Pseudomonadati</taxon>
        <taxon>Pseudomonadota</taxon>
        <taxon>Alphaproteobacteria</taxon>
        <taxon>Hyphomicrobiales</taxon>
        <taxon>Lichenihabitantaceae</taxon>
        <taxon>Lichenibacterium</taxon>
    </lineage>
</organism>
<sequence length="162" mass="17588">MRCIALAILATGLASAAPAARADDASRLKVARVVVETSHAADNMRAVMPLMMSQMRGVLVQQFAGDAKGIDGYLQRFQTKFEASVPGFVDLVAEVYAQEFTEADLNDLLAFYRTPAGQHLLDKQPEIAKGMMTVGQRWGQNIAKEVLAEIQKEKQAAPAPKL</sequence>
<comment type="caution">
    <text evidence="3">The sequence shown here is derived from an EMBL/GenBank/DDBJ whole genome shotgun (WGS) entry which is preliminary data.</text>
</comment>
<dbReference type="RefSeq" id="WP_129218340.1">
    <property type="nucleotide sequence ID" value="NZ_QYBC01000004.1"/>
</dbReference>
<accession>A0A4Q2RI15</accession>
<keyword evidence="1" id="KW-0732">Signal</keyword>
<feature type="chain" id="PRO_5020525194" evidence="1">
    <location>
        <begin position="23"/>
        <end position="162"/>
    </location>
</feature>
<evidence type="ECO:0000256" key="1">
    <source>
        <dbReference type="SAM" id="SignalP"/>
    </source>
</evidence>
<dbReference type="Proteomes" id="UP000289411">
    <property type="component" value="Unassembled WGS sequence"/>
</dbReference>
<dbReference type="Pfam" id="PF09832">
    <property type="entry name" value="DUF2059"/>
    <property type="match status" value="1"/>
</dbReference>
<feature type="domain" description="DUF2059" evidence="2">
    <location>
        <begin position="89"/>
        <end position="144"/>
    </location>
</feature>
<dbReference type="OrthoDB" id="5510290at2"/>
<reference evidence="3 4" key="2">
    <citation type="submission" date="2019-02" db="EMBL/GenBank/DDBJ databases">
        <title>'Lichenibacterium ramalinii' gen. nov. sp. nov., 'Lichenibacterium minor' gen. nov. sp. nov.</title>
        <authorList>
            <person name="Pankratov T."/>
        </authorList>
    </citation>
    <scope>NUCLEOTIDE SEQUENCE [LARGE SCALE GENOMIC DNA]</scope>
    <source>
        <strain evidence="3 4">RmlP001</strain>
    </source>
</reference>
<evidence type="ECO:0000313" key="3">
    <source>
        <dbReference type="EMBL" id="RYB06404.1"/>
    </source>
</evidence>
<dbReference type="EMBL" id="QYBC01000004">
    <property type="protein sequence ID" value="RYB06404.1"/>
    <property type="molecule type" value="Genomic_DNA"/>
</dbReference>
<proteinExistence type="predicted"/>
<name>A0A4Q2RI15_9HYPH</name>
<dbReference type="InterPro" id="IPR018637">
    <property type="entry name" value="DUF2059"/>
</dbReference>